<evidence type="ECO:0000256" key="3">
    <source>
        <dbReference type="ARBA" id="ARBA00023002"/>
    </source>
</evidence>
<dbReference type="PANTHER" id="PTHR23026:SF90">
    <property type="entry name" value="IODOTYROSINE DEIODINASE 1"/>
    <property type="match status" value="1"/>
</dbReference>
<dbReference type="InterPro" id="IPR029479">
    <property type="entry name" value="Nitroreductase"/>
</dbReference>
<dbReference type="RefSeq" id="WP_229878656.1">
    <property type="nucleotide sequence ID" value="NZ_BMTL01000051.1"/>
</dbReference>
<keyword evidence="1" id="KW-0285">Flavoprotein</keyword>
<sequence length="238" mass="25610">MTTAADVPSREAQAAETEFDMVDRLLRRRHSCRAFSSTPVPHETLTSLLDSAQRTASWCNVQPWQVVVTSGTATERFSSALLTAVMGGSVDPDIPAPTEYRGAYKARRRESGLGLYSSLGIPPDDHEARTKQTLENFRFFGAPHVLVIHSEAALGPYAHVDVGGYIANLLLAAEALGLAAIPQAAIAMQSSLVHEHFGLGADRVVVAAISLGYEAEHPANVFRTDRADLAEVVTWVSS</sequence>
<gene>
    <name evidence="5" type="ORF">GCM10010269_77150</name>
</gene>
<dbReference type="AlphaFoldDB" id="A0A918GB31"/>
<dbReference type="Gene3D" id="3.40.109.10">
    <property type="entry name" value="NADH Oxidase"/>
    <property type="match status" value="1"/>
</dbReference>
<evidence type="ECO:0000313" key="6">
    <source>
        <dbReference type="Proteomes" id="UP000606194"/>
    </source>
</evidence>
<keyword evidence="2" id="KW-0288">FMN</keyword>
<dbReference type="Proteomes" id="UP000606194">
    <property type="component" value="Unassembled WGS sequence"/>
</dbReference>
<name>A0A918GB31_9ACTN</name>
<dbReference type="InterPro" id="IPR050627">
    <property type="entry name" value="Nitroreductase/BluB"/>
</dbReference>
<evidence type="ECO:0000256" key="2">
    <source>
        <dbReference type="ARBA" id="ARBA00022643"/>
    </source>
</evidence>
<dbReference type="SUPFAM" id="SSF55469">
    <property type="entry name" value="FMN-dependent nitroreductase-like"/>
    <property type="match status" value="1"/>
</dbReference>
<dbReference type="Pfam" id="PF00881">
    <property type="entry name" value="Nitroreductase"/>
    <property type="match status" value="1"/>
</dbReference>
<protein>
    <submittedName>
        <fullName evidence="5">Nitroreductase</fullName>
    </submittedName>
</protein>
<feature type="domain" description="Nitroreductase" evidence="4">
    <location>
        <begin position="26"/>
        <end position="213"/>
    </location>
</feature>
<comment type="caution">
    <text evidence="5">The sequence shown here is derived from an EMBL/GenBank/DDBJ whole genome shotgun (WGS) entry which is preliminary data.</text>
</comment>
<proteinExistence type="predicted"/>
<dbReference type="GO" id="GO:0016491">
    <property type="term" value="F:oxidoreductase activity"/>
    <property type="evidence" value="ECO:0007669"/>
    <property type="project" value="UniProtKB-KW"/>
</dbReference>
<reference evidence="5" key="1">
    <citation type="journal article" date="2014" name="Int. J. Syst. Evol. Microbiol.">
        <title>Complete genome sequence of Corynebacterium casei LMG S-19264T (=DSM 44701T), isolated from a smear-ripened cheese.</title>
        <authorList>
            <consortium name="US DOE Joint Genome Institute (JGI-PGF)"/>
            <person name="Walter F."/>
            <person name="Albersmeier A."/>
            <person name="Kalinowski J."/>
            <person name="Ruckert C."/>
        </authorList>
    </citation>
    <scope>NUCLEOTIDE SEQUENCE</scope>
    <source>
        <strain evidence="5">JCM 4386</strain>
    </source>
</reference>
<evidence type="ECO:0000256" key="1">
    <source>
        <dbReference type="ARBA" id="ARBA00022630"/>
    </source>
</evidence>
<dbReference type="PANTHER" id="PTHR23026">
    <property type="entry name" value="NADPH NITROREDUCTASE"/>
    <property type="match status" value="1"/>
</dbReference>
<keyword evidence="3" id="KW-0560">Oxidoreductase</keyword>
<reference evidence="5" key="2">
    <citation type="submission" date="2020-09" db="EMBL/GenBank/DDBJ databases">
        <authorList>
            <person name="Sun Q."/>
            <person name="Ohkuma M."/>
        </authorList>
    </citation>
    <scope>NUCLEOTIDE SEQUENCE</scope>
    <source>
        <strain evidence="5">JCM 4386</strain>
    </source>
</reference>
<keyword evidence="6" id="KW-1185">Reference proteome</keyword>
<accession>A0A918GB31</accession>
<dbReference type="EMBL" id="BMTL01000051">
    <property type="protein sequence ID" value="GGS27117.1"/>
    <property type="molecule type" value="Genomic_DNA"/>
</dbReference>
<evidence type="ECO:0000313" key="5">
    <source>
        <dbReference type="EMBL" id="GGS27117.1"/>
    </source>
</evidence>
<evidence type="ECO:0000259" key="4">
    <source>
        <dbReference type="Pfam" id="PF00881"/>
    </source>
</evidence>
<dbReference type="CDD" id="cd02136">
    <property type="entry name" value="PnbA_NfnB-like"/>
    <property type="match status" value="1"/>
</dbReference>
<organism evidence="5 6">
    <name type="scientific">Streptomyces humidus</name>
    <dbReference type="NCBI Taxonomy" id="52259"/>
    <lineage>
        <taxon>Bacteria</taxon>
        <taxon>Bacillati</taxon>
        <taxon>Actinomycetota</taxon>
        <taxon>Actinomycetes</taxon>
        <taxon>Kitasatosporales</taxon>
        <taxon>Streptomycetaceae</taxon>
        <taxon>Streptomyces</taxon>
    </lineage>
</organism>
<dbReference type="InterPro" id="IPR000415">
    <property type="entry name" value="Nitroreductase-like"/>
</dbReference>